<accession>A0A344LE69</accession>
<feature type="transmembrane region" description="Helical" evidence="1">
    <location>
        <begin position="106"/>
        <end position="127"/>
    </location>
</feature>
<protein>
    <submittedName>
        <fullName evidence="2">Uncharacterized protein</fullName>
    </submittedName>
</protein>
<feature type="transmembrane region" description="Helical" evidence="1">
    <location>
        <begin position="133"/>
        <end position="152"/>
    </location>
</feature>
<dbReference type="Proteomes" id="UP000250434">
    <property type="component" value="Chromosome"/>
</dbReference>
<dbReference type="KEGG" id="aab:A4R43_31005"/>
<dbReference type="OrthoDB" id="3597229at2"/>
<feature type="transmembrane region" description="Helical" evidence="1">
    <location>
        <begin position="414"/>
        <end position="441"/>
    </location>
</feature>
<feature type="transmembrane region" description="Helical" evidence="1">
    <location>
        <begin position="269"/>
        <end position="287"/>
    </location>
</feature>
<keyword evidence="3" id="KW-1185">Reference proteome</keyword>
<gene>
    <name evidence="2" type="ORF">A4R43_31005</name>
</gene>
<proteinExistence type="predicted"/>
<keyword evidence="1" id="KW-0812">Transmembrane</keyword>
<name>A0A344LE69_9PSEU</name>
<dbReference type="EMBL" id="CP015163">
    <property type="protein sequence ID" value="AXB46343.1"/>
    <property type="molecule type" value="Genomic_DNA"/>
</dbReference>
<feature type="transmembrane region" description="Helical" evidence="1">
    <location>
        <begin position="182"/>
        <end position="200"/>
    </location>
</feature>
<evidence type="ECO:0000256" key="1">
    <source>
        <dbReference type="SAM" id="Phobius"/>
    </source>
</evidence>
<dbReference type="RefSeq" id="WP_113695393.1">
    <property type="nucleotide sequence ID" value="NZ_CP015163.1"/>
</dbReference>
<feature type="transmembrane region" description="Helical" evidence="1">
    <location>
        <begin position="159"/>
        <end position="176"/>
    </location>
</feature>
<organism evidence="2 3">
    <name type="scientific">Amycolatopsis albispora</name>
    <dbReference type="NCBI Taxonomy" id="1804986"/>
    <lineage>
        <taxon>Bacteria</taxon>
        <taxon>Bacillati</taxon>
        <taxon>Actinomycetota</taxon>
        <taxon>Actinomycetes</taxon>
        <taxon>Pseudonocardiales</taxon>
        <taxon>Pseudonocardiaceae</taxon>
        <taxon>Amycolatopsis</taxon>
    </lineage>
</organism>
<dbReference type="AlphaFoldDB" id="A0A344LE69"/>
<keyword evidence="1" id="KW-0472">Membrane</keyword>
<feature type="transmembrane region" description="Helical" evidence="1">
    <location>
        <begin position="336"/>
        <end position="361"/>
    </location>
</feature>
<evidence type="ECO:0000313" key="3">
    <source>
        <dbReference type="Proteomes" id="UP000250434"/>
    </source>
</evidence>
<keyword evidence="1" id="KW-1133">Transmembrane helix</keyword>
<feature type="transmembrane region" description="Helical" evidence="1">
    <location>
        <begin position="293"/>
        <end position="315"/>
    </location>
</feature>
<evidence type="ECO:0000313" key="2">
    <source>
        <dbReference type="EMBL" id="AXB46343.1"/>
    </source>
</evidence>
<sequence>MTTTPARVRIPGRPRFGGVFSGDTTSFLVLFGLGALGTAFAKLPWWRRFLLGSESTVDYSGLVAVVLVLSALAARSQLRRGYRWADPSELTWLEVDRVPALGARVWRVWLGWLLAVGYATALGAAVYRAPSEVWTAAGLLLAGSAALTLALARRPVETGNAAGPVALAGSGVLVALASPPPIVLSGFGVALLLAAVVLAWGSGSPLRPLAAQVAGREELVAAWRERVVRVVAVSFLDPLLMLPSARPVGVRVTSIRWLALAGVLGRRRYTAAAVLLACAAGVAKLAFPALPEVAVVAVAVYAALMPFAGGIGELWRSPGLRRWLDDRDLRIRAAHALVFGGLVVAWAAVLALVVALLGVSFDPAAWLVLPLAAAAVLRTATRPPISYDNVGVTDTPFGQAPVRLVTQAIRGPDLALVGVLLLSVAPIGPVPVVVILALTAWSCLR</sequence>
<reference evidence="2 3" key="1">
    <citation type="submission" date="2016-04" db="EMBL/GenBank/DDBJ databases">
        <title>Complete genome sequence and analysis of deep-sea sediment isolate, Amycolatopsis sp. WP1.</title>
        <authorList>
            <person name="Wang H."/>
            <person name="Chen S."/>
            <person name="Wu Q."/>
        </authorList>
    </citation>
    <scope>NUCLEOTIDE SEQUENCE [LARGE SCALE GENOMIC DNA]</scope>
    <source>
        <strain evidence="2 3">WP1</strain>
    </source>
</reference>
<feature type="transmembrane region" description="Helical" evidence="1">
    <location>
        <begin position="57"/>
        <end position="74"/>
    </location>
</feature>